<feature type="region of interest" description="Disordered" evidence="1">
    <location>
        <begin position="80"/>
        <end position="166"/>
    </location>
</feature>
<dbReference type="KEGG" id="cpyr:CYJ47_00925"/>
<feature type="domain" description="LytR/CpsA/Psr regulator C-terminal" evidence="3">
    <location>
        <begin position="167"/>
        <end position="250"/>
    </location>
</feature>
<protein>
    <submittedName>
        <fullName evidence="4">LytR C-terminal domain-containing protein</fullName>
    </submittedName>
</protein>
<gene>
    <name evidence="4" type="ORF">CYJ47_00925</name>
</gene>
<accession>A0AAF1BZ63</accession>
<evidence type="ECO:0000259" key="3">
    <source>
        <dbReference type="Pfam" id="PF13399"/>
    </source>
</evidence>
<organism evidence="4 5">
    <name type="scientific">Corynebacterium pyruviciproducens</name>
    <dbReference type="NCBI Taxonomy" id="598660"/>
    <lineage>
        <taxon>Bacteria</taxon>
        <taxon>Bacillati</taxon>
        <taxon>Actinomycetota</taxon>
        <taxon>Actinomycetes</taxon>
        <taxon>Mycobacteriales</taxon>
        <taxon>Corynebacteriaceae</taxon>
        <taxon>Corynebacterium</taxon>
    </lineage>
</organism>
<keyword evidence="2" id="KW-1133">Transmembrane helix</keyword>
<evidence type="ECO:0000256" key="1">
    <source>
        <dbReference type="SAM" id="MobiDB-lite"/>
    </source>
</evidence>
<dbReference type="InterPro" id="IPR027381">
    <property type="entry name" value="LytR/CpsA/Psr_C"/>
</dbReference>
<dbReference type="Pfam" id="PF13399">
    <property type="entry name" value="LytR_C"/>
    <property type="match status" value="1"/>
</dbReference>
<evidence type="ECO:0000313" key="4">
    <source>
        <dbReference type="EMBL" id="WOT02375.1"/>
    </source>
</evidence>
<reference evidence="4" key="2">
    <citation type="submission" date="2023-10" db="EMBL/GenBank/DDBJ databases">
        <authorList>
            <person name="Choi B."/>
        </authorList>
    </citation>
    <scope>NUCLEOTIDE SEQUENCE</scope>
    <source>
        <strain evidence="4">UMB0763</strain>
    </source>
</reference>
<evidence type="ECO:0000313" key="5">
    <source>
        <dbReference type="Proteomes" id="UP000234560"/>
    </source>
</evidence>
<proteinExistence type="predicted"/>
<feature type="region of interest" description="Disordered" evidence="1">
    <location>
        <begin position="1"/>
        <end position="31"/>
    </location>
</feature>
<dbReference type="EMBL" id="CP136958">
    <property type="protein sequence ID" value="WOT02375.1"/>
    <property type="molecule type" value="Genomic_DNA"/>
</dbReference>
<dbReference type="AlphaFoldDB" id="A0AAF1BZ63"/>
<name>A0AAF1BZ63_9CORY</name>
<sequence length="252" mass="25326">MERNDRYESESAETEVFDSHESHGAHAARPAAAQATTGVPLRGIGMIAIAVAVLILLWAVFFLGKGDDGATNTAADSTATSAAAAPAKDGKHKAPSEGATAMSATEESAMPSALSITASPSSEADRPQGETPAAEPDQPAPGEPGTPATPAPAAPSAAPAPDTRPVVNVLNNSTVQGLAADVAGRLTAAGNATGTVGNLPDVATPQSMVYYGPGDETAAKRVATELGIKYAPKIPSVEHYPGLVVVVTQDLQ</sequence>
<evidence type="ECO:0000256" key="2">
    <source>
        <dbReference type="SAM" id="Phobius"/>
    </source>
</evidence>
<dbReference type="Gene3D" id="3.30.70.2390">
    <property type="match status" value="1"/>
</dbReference>
<feature type="compositionally biased region" description="Pro residues" evidence="1">
    <location>
        <begin position="138"/>
        <end position="153"/>
    </location>
</feature>
<dbReference type="Proteomes" id="UP000234560">
    <property type="component" value="Chromosome"/>
</dbReference>
<reference evidence="4" key="1">
    <citation type="submission" date="2017-12" db="EMBL/GenBank/DDBJ databases">
        <authorList>
            <person name="Thomas-White K."/>
            <person name="Wolfe A.J."/>
        </authorList>
    </citation>
    <scope>NUCLEOTIDE SEQUENCE</scope>
    <source>
        <strain evidence="4">UMB0763</strain>
    </source>
</reference>
<dbReference type="RefSeq" id="WP_101678728.1">
    <property type="nucleotide sequence ID" value="NZ_CAMYCO010000011.1"/>
</dbReference>
<keyword evidence="2" id="KW-0472">Membrane</keyword>
<keyword evidence="2" id="KW-0812">Transmembrane</keyword>
<feature type="transmembrane region" description="Helical" evidence="2">
    <location>
        <begin position="44"/>
        <end position="63"/>
    </location>
</feature>